<organism evidence="1 2">
    <name type="scientific">Diceros bicornis minor</name>
    <name type="common">South-central black rhinoceros</name>
    <dbReference type="NCBI Taxonomy" id="77932"/>
    <lineage>
        <taxon>Eukaryota</taxon>
        <taxon>Metazoa</taxon>
        <taxon>Chordata</taxon>
        <taxon>Craniata</taxon>
        <taxon>Vertebrata</taxon>
        <taxon>Euteleostomi</taxon>
        <taxon>Mammalia</taxon>
        <taxon>Eutheria</taxon>
        <taxon>Laurasiatheria</taxon>
        <taxon>Perissodactyla</taxon>
        <taxon>Rhinocerotidae</taxon>
        <taxon>Diceros</taxon>
    </lineage>
</organism>
<name>A0A7J7FD93_DICBM</name>
<keyword evidence="2" id="KW-1185">Reference proteome</keyword>
<evidence type="ECO:0000313" key="1">
    <source>
        <dbReference type="EMBL" id="KAF5926033.1"/>
    </source>
</evidence>
<accession>A0A7J7FD93</accession>
<dbReference type="EMBL" id="JACDTQ010000807">
    <property type="protein sequence ID" value="KAF5926033.1"/>
    <property type="molecule type" value="Genomic_DNA"/>
</dbReference>
<sequence length="121" mass="13377">MGVAIDGPQCTKSMCGWMKGLQLQVASEMAPGLDSQHFEMHNPAPALPMQLSVYPFFLISHPSSSLMNPSISYDLRNFPHLQKLMKPKAYDKMNSQEEGQGAALAGHGWWRHLSHCSPLIG</sequence>
<gene>
    <name evidence="1" type="ORF">HPG69_016069</name>
</gene>
<comment type="caution">
    <text evidence="1">The sequence shown here is derived from an EMBL/GenBank/DDBJ whole genome shotgun (WGS) entry which is preliminary data.</text>
</comment>
<evidence type="ECO:0000313" key="2">
    <source>
        <dbReference type="Proteomes" id="UP000551758"/>
    </source>
</evidence>
<proteinExistence type="predicted"/>
<dbReference type="AlphaFoldDB" id="A0A7J7FD93"/>
<reference evidence="1 2" key="1">
    <citation type="journal article" date="2020" name="Mol. Biol. Evol.">
        <title>Interspecific Gene Flow and the Evolution of Specialization in Black and White Rhinoceros.</title>
        <authorList>
            <person name="Moodley Y."/>
            <person name="Westbury M.V."/>
            <person name="Russo I.M."/>
            <person name="Gopalakrishnan S."/>
            <person name="Rakotoarivelo A."/>
            <person name="Olsen R.A."/>
            <person name="Prost S."/>
            <person name="Tunstall T."/>
            <person name="Ryder O.A."/>
            <person name="Dalen L."/>
            <person name="Bruford M.W."/>
        </authorList>
    </citation>
    <scope>NUCLEOTIDE SEQUENCE [LARGE SCALE GENOMIC DNA]</scope>
    <source>
        <strain evidence="1">SBR-YM</strain>
        <tissue evidence="1">Skin</tissue>
    </source>
</reference>
<protein>
    <submittedName>
        <fullName evidence="1">Uncharacterized protein</fullName>
    </submittedName>
</protein>
<dbReference type="Proteomes" id="UP000551758">
    <property type="component" value="Unassembled WGS sequence"/>
</dbReference>